<feature type="transmembrane region" description="Helical" evidence="1">
    <location>
        <begin position="108"/>
        <end position="132"/>
    </location>
</feature>
<feature type="transmembrane region" description="Helical" evidence="1">
    <location>
        <begin position="70"/>
        <end position="88"/>
    </location>
</feature>
<keyword evidence="1" id="KW-0472">Membrane</keyword>
<proteinExistence type="predicted"/>
<evidence type="ECO:0000313" key="2">
    <source>
        <dbReference type="EMBL" id="QXH66793.1"/>
    </source>
</evidence>
<keyword evidence="1" id="KW-0812">Transmembrane</keyword>
<accession>A0ABX8NYV2</accession>
<feature type="transmembrane region" description="Helical" evidence="1">
    <location>
        <begin position="144"/>
        <end position="168"/>
    </location>
</feature>
<protein>
    <submittedName>
        <fullName evidence="2">Uncharacterized protein</fullName>
    </submittedName>
</protein>
<dbReference type="EMBL" id="CP077079">
    <property type="protein sequence ID" value="QXH66793.1"/>
    <property type="molecule type" value="Genomic_DNA"/>
</dbReference>
<dbReference type="RefSeq" id="WP_217855421.1">
    <property type="nucleotide sequence ID" value="NZ_CP077079.1"/>
</dbReference>
<keyword evidence="1" id="KW-1133">Transmembrane helix</keyword>
<sequence length="182" mass="19916">MNAYAFHGDFDADNRFASVWAWLKAYFAGVLVSVVLTAFLTPSIPNMFLSHCIRLDYTVTVMPGDLATGILPNLLGFGIGVYALVFALDRSLVKDLQATFQGSGKPSIPGSVLLLNAEMALPLIMLIAAIVVGVMQKVFPNGVLLIAGSWFTFWLSIYFILGLVHSLFMMVDVHLSQRLKDN</sequence>
<organism evidence="2 3">
    <name type="scientific">Pseudomonas asgharzadehiana</name>
    <dbReference type="NCBI Taxonomy" id="2842349"/>
    <lineage>
        <taxon>Bacteria</taxon>
        <taxon>Pseudomonadati</taxon>
        <taxon>Pseudomonadota</taxon>
        <taxon>Gammaproteobacteria</taxon>
        <taxon>Pseudomonadales</taxon>
        <taxon>Pseudomonadaceae</taxon>
        <taxon>Pseudomonas</taxon>
    </lineage>
</organism>
<gene>
    <name evidence="2" type="ORF">KSS96_24900</name>
</gene>
<evidence type="ECO:0000313" key="3">
    <source>
        <dbReference type="Proteomes" id="UP000886848"/>
    </source>
</evidence>
<keyword evidence="3" id="KW-1185">Reference proteome</keyword>
<reference evidence="2" key="1">
    <citation type="journal article" date="2021" name="Microorganisms">
        <title>The Ever-Expanding Pseudomonas Genus: Description of 43 New Species and Partition of the Pseudomonas putida Group.</title>
        <authorList>
            <person name="Girard L."/>
            <person name="Lood C."/>
            <person name="Hofte M."/>
            <person name="Vandamme P."/>
            <person name="Rokni-Zadeh H."/>
            <person name="van Noort V."/>
            <person name="Lavigne R."/>
            <person name="De Mot R."/>
        </authorList>
    </citation>
    <scope>NUCLEOTIDE SEQUENCE</scope>
    <source>
        <strain evidence="2">SWRI132</strain>
    </source>
</reference>
<dbReference type="Proteomes" id="UP000886848">
    <property type="component" value="Chromosome"/>
</dbReference>
<name>A0ABX8NYV2_9PSED</name>
<feature type="transmembrane region" description="Helical" evidence="1">
    <location>
        <begin position="25"/>
        <end position="49"/>
    </location>
</feature>
<evidence type="ECO:0000256" key="1">
    <source>
        <dbReference type="SAM" id="Phobius"/>
    </source>
</evidence>